<comment type="caution">
    <text evidence="9">The sequence shown here is derived from an EMBL/GenBank/DDBJ whole genome shotgun (WGS) entry which is preliminary data.</text>
</comment>
<evidence type="ECO:0000256" key="3">
    <source>
        <dbReference type="ARBA" id="ARBA00022723"/>
    </source>
</evidence>
<keyword evidence="10" id="KW-1185">Reference proteome</keyword>
<dbReference type="InterPro" id="IPR009056">
    <property type="entry name" value="Cyt_c-like_dom"/>
</dbReference>
<proteinExistence type="predicted"/>
<dbReference type="InterPro" id="IPR004852">
    <property type="entry name" value="Di-haem_cyt_c_peroxidsae"/>
</dbReference>
<evidence type="ECO:0000313" key="9">
    <source>
        <dbReference type="EMBL" id="MFC4363494.1"/>
    </source>
</evidence>
<sequence length="415" mass="45630">MIITRRLTRPAKLGAIAALLSLPLLAAASSSANASSQAVTLAQDCPPGFSLDQNNGCKLHSLYDQYNSLYNRGVGGLKTALPARRDGFSPAQIDLGRILFFDPILSGDHTLSCASCHHPQLGFADGLPRSQGIGGKEAQRAAPSLWNMAFLTRFFWDARAQSLEEQMQGPLYSPVEMGNNPAQLLNDLNNNAEYQRLFKQAFPEQGDNIDLDKIYLAIAAFETSLISLNSRYDRYAHGYHAALTEDEKAGLNVFRSFVARCAECHTPPLFTHQQVAVIGVAEPEGREFDRGAEAIFNNPTWLGGFKVPSLRNITKTAPYMHSGSFETLREATEFYTLGRGHALTEEQNKNMVLHWHIWEPKLTDAELDLLVTFMDTLTDETFTPNIPASVPSGLAPVGQLPPALRQDITQALQGE</sequence>
<dbReference type="GO" id="GO:0004601">
    <property type="term" value="F:peroxidase activity"/>
    <property type="evidence" value="ECO:0007669"/>
    <property type="project" value="UniProtKB-KW"/>
</dbReference>
<dbReference type="SUPFAM" id="SSF46626">
    <property type="entry name" value="Cytochrome c"/>
    <property type="match status" value="2"/>
</dbReference>
<feature type="domain" description="Cytochrome c" evidence="8">
    <location>
        <begin position="91"/>
        <end position="222"/>
    </location>
</feature>
<feature type="chain" id="PRO_5047342482" evidence="7">
    <location>
        <begin position="35"/>
        <end position="415"/>
    </location>
</feature>
<dbReference type="RefSeq" id="WP_290261349.1">
    <property type="nucleotide sequence ID" value="NZ_JAUFQG010000004.1"/>
</dbReference>
<evidence type="ECO:0000313" key="10">
    <source>
        <dbReference type="Proteomes" id="UP001595840"/>
    </source>
</evidence>
<keyword evidence="4" id="KW-0560">Oxidoreductase</keyword>
<dbReference type="InterPro" id="IPR051395">
    <property type="entry name" value="Cytochrome_c_Peroxidase/MauG"/>
</dbReference>
<evidence type="ECO:0000256" key="1">
    <source>
        <dbReference type="ARBA" id="ARBA00004196"/>
    </source>
</evidence>
<evidence type="ECO:0000256" key="4">
    <source>
        <dbReference type="ARBA" id="ARBA00023002"/>
    </source>
</evidence>
<dbReference type="PANTHER" id="PTHR30600">
    <property type="entry name" value="CYTOCHROME C PEROXIDASE-RELATED"/>
    <property type="match status" value="1"/>
</dbReference>
<accession>A0ABV8V7N2</accession>
<dbReference type="Proteomes" id="UP001595840">
    <property type="component" value="Unassembled WGS sequence"/>
</dbReference>
<protein>
    <submittedName>
        <fullName evidence="9">Cytochrome-c peroxidase</fullName>
    </submittedName>
</protein>
<evidence type="ECO:0000256" key="2">
    <source>
        <dbReference type="ARBA" id="ARBA00022617"/>
    </source>
</evidence>
<name>A0ABV8V7N2_9GAMM</name>
<keyword evidence="7" id="KW-0732">Signal</keyword>
<evidence type="ECO:0000256" key="5">
    <source>
        <dbReference type="ARBA" id="ARBA00023004"/>
    </source>
</evidence>
<organism evidence="9 10">
    <name type="scientific">Simiduia curdlanivorans</name>
    <dbReference type="NCBI Taxonomy" id="1492769"/>
    <lineage>
        <taxon>Bacteria</taxon>
        <taxon>Pseudomonadati</taxon>
        <taxon>Pseudomonadota</taxon>
        <taxon>Gammaproteobacteria</taxon>
        <taxon>Cellvibrionales</taxon>
        <taxon>Cellvibrionaceae</taxon>
        <taxon>Simiduia</taxon>
    </lineage>
</organism>
<comment type="subcellular location">
    <subcellularLocation>
        <location evidence="1">Cell envelope</location>
    </subcellularLocation>
</comment>
<gene>
    <name evidence="9" type="ORF">ACFOX3_14360</name>
</gene>
<keyword evidence="3 6" id="KW-0479">Metal-binding</keyword>
<keyword evidence="5 6" id="KW-0408">Iron</keyword>
<evidence type="ECO:0000256" key="6">
    <source>
        <dbReference type="PROSITE-ProRule" id="PRU00433"/>
    </source>
</evidence>
<evidence type="ECO:0000256" key="7">
    <source>
        <dbReference type="SAM" id="SignalP"/>
    </source>
</evidence>
<keyword evidence="2 6" id="KW-0349">Heme</keyword>
<feature type="domain" description="Cytochrome c" evidence="8">
    <location>
        <begin position="245"/>
        <end position="378"/>
    </location>
</feature>
<dbReference type="InterPro" id="IPR036909">
    <property type="entry name" value="Cyt_c-like_dom_sf"/>
</dbReference>
<dbReference type="Gene3D" id="1.10.760.10">
    <property type="entry name" value="Cytochrome c-like domain"/>
    <property type="match status" value="2"/>
</dbReference>
<feature type="signal peptide" evidence="7">
    <location>
        <begin position="1"/>
        <end position="34"/>
    </location>
</feature>
<dbReference type="EMBL" id="JBHSCX010000020">
    <property type="protein sequence ID" value="MFC4363494.1"/>
    <property type="molecule type" value="Genomic_DNA"/>
</dbReference>
<keyword evidence="9" id="KW-0575">Peroxidase</keyword>
<evidence type="ECO:0000259" key="8">
    <source>
        <dbReference type="PROSITE" id="PS51007"/>
    </source>
</evidence>
<dbReference type="PROSITE" id="PS51007">
    <property type="entry name" value="CYTC"/>
    <property type="match status" value="2"/>
</dbReference>
<dbReference type="Pfam" id="PF03150">
    <property type="entry name" value="CCP_MauG"/>
    <property type="match status" value="1"/>
</dbReference>
<reference evidence="10" key="1">
    <citation type="journal article" date="2019" name="Int. J. Syst. Evol. Microbiol.">
        <title>The Global Catalogue of Microorganisms (GCM) 10K type strain sequencing project: providing services to taxonomists for standard genome sequencing and annotation.</title>
        <authorList>
            <consortium name="The Broad Institute Genomics Platform"/>
            <consortium name="The Broad Institute Genome Sequencing Center for Infectious Disease"/>
            <person name="Wu L."/>
            <person name="Ma J."/>
        </authorList>
    </citation>
    <scope>NUCLEOTIDE SEQUENCE [LARGE SCALE GENOMIC DNA]</scope>
    <source>
        <strain evidence="10">CECT 8570</strain>
    </source>
</reference>